<dbReference type="EMBL" id="ABOU02000037">
    <property type="protein sequence ID" value="EDY32513.1"/>
    <property type="molecule type" value="Genomic_DNA"/>
</dbReference>
<sequence length="83" mass="9726">MEYIMNFSQLGKFQELKKHLDLFRSNHPKFPLFLGAVTREALEEGTLLEMSVTTPEGKHFETNLKLKPEDLEFIRVIQSMTKQ</sequence>
<reference evidence="1 2" key="2">
    <citation type="submission" date="2008-08" db="EMBL/GenBank/DDBJ databases">
        <authorList>
            <person name="Fulton L."/>
            <person name="Clifton S."/>
            <person name="Fulton B."/>
            <person name="Xu J."/>
            <person name="Minx P."/>
            <person name="Pepin K.H."/>
            <person name="Johnson M."/>
            <person name="Bhonagiri V."/>
            <person name="Nash W.E."/>
            <person name="Mardis E.R."/>
            <person name="Wilson R.K."/>
        </authorList>
    </citation>
    <scope>NUCLEOTIDE SEQUENCE [LARGE SCALE GENOMIC DNA]</scope>
    <source>
        <strain evidence="1 2">ATCC 29176</strain>
    </source>
</reference>
<accession>B5CQF0</accession>
<reference evidence="1 2" key="1">
    <citation type="submission" date="2008-08" db="EMBL/GenBank/DDBJ databases">
        <title>Draft genome sequence of Ruminococcus lactaris ATCC 29176.</title>
        <authorList>
            <person name="Sudarsanam P."/>
            <person name="Ley R."/>
            <person name="Guruge J."/>
            <person name="Turnbaugh P.J."/>
            <person name="Mahowald M."/>
            <person name="Liep D."/>
            <person name="Gordon J."/>
        </authorList>
    </citation>
    <scope>NUCLEOTIDE SEQUENCE [LARGE SCALE GENOMIC DNA]</scope>
    <source>
        <strain evidence="1 2">ATCC 29176</strain>
    </source>
</reference>
<organism evidence="1 2">
    <name type="scientific">[Ruminococcus] lactaris ATCC 29176</name>
    <dbReference type="NCBI Taxonomy" id="471875"/>
    <lineage>
        <taxon>Bacteria</taxon>
        <taxon>Bacillati</taxon>
        <taxon>Bacillota</taxon>
        <taxon>Clostridia</taxon>
        <taxon>Lachnospirales</taxon>
        <taxon>Lachnospiraceae</taxon>
        <taxon>Mediterraneibacter</taxon>
    </lineage>
</organism>
<dbReference type="AlphaFoldDB" id="B5CQF0"/>
<dbReference type="Proteomes" id="UP000003254">
    <property type="component" value="Unassembled WGS sequence"/>
</dbReference>
<protein>
    <submittedName>
        <fullName evidence="1">Uncharacterized protein</fullName>
    </submittedName>
</protein>
<evidence type="ECO:0000313" key="1">
    <source>
        <dbReference type="EMBL" id="EDY32513.1"/>
    </source>
</evidence>
<name>B5CQF0_9FIRM</name>
<comment type="caution">
    <text evidence="1">The sequence shown here is derived from an EMBL/GenBank/DDBJ whole genome shotgun (WGS) entry which is preliminary data.</text>
</comment>
<evidence type="ECO:0000313" key="2">
    <source>
        <dbReference type="Proteomes" id="UP000003254"/>
    </source>
</evidence>
<keyword evidence="2" id="KW-1185">Reference proteome</keyword>
<proteinExistence type="predicted"/>
<gene>
    <name evidence="1" type="ORF">RUMLAC_01696</name>
</gene>
<dbReference type="HOGENOM" id="CLU_175375_1_0_9"/>